<evidence type="ECO:0000313" key="2">
    <source>
        <dbReference type="WBParaSite" id="PgB29_g010_t06"/>
    </source>
</evidence>
<name>A0A914ZVD8_PARUN</name>
<accession>A0A914ZVD8</accession>
<evidence type="ECO:0000313" key="1">
    <source>
        <dbReference type="Proteomes" id="UP000887569"/>
    </source>
</evidence>
<dbReference type="Proteomes" id="UP000887569">
    <property type="component" value="Unplaced"/>
</dbReference>
<dbReference type="AlphaFoldDB" id="A0A914ZVD8"/>
<proteinExistence type="predicted"/>
<reference evidence="2" key="1">
    <citation type="submission" date="2022-11" db="UniProtKB">
        <authorList>
            <consortium name="WormBaseParasite"/>
        </authorList>
    </citation>
    <scope>IDENTIFICATION</scope>
</reference>
<protein>
    <submittedName>
        <fullName evidence="2">FACT complex subunit SSRP1</fullName>
    </submittedName>
</protein>
<organism evidence="1 2">
    <name type="scientific">Parascaris univalens</name>
    <name type="common">Nematode worm</name>
    <dbReference type="NCBI Taxonomy" id="6257"/>
    <lineage>
        <taxon>Eukaryota</taxon>
        <taxon>Metazoa</taxon>
        <taxon>Ecdysozoa</taxon>
        <taxon>Nematoda</taxon>
        <taxon>Chromadorea</taxon>
        <taxon>Rhabditida</taxon>
        <taxon>Spirurina</taxon>
        <taxon>Ascaridomorpha</taxon>
        <taxon>Ascaridoidea</taxon>
        <taxon>Ascarididae</taxon>
        <taxon>Parascaris</taxon>
    </lineage>
</organism>
<sequence>TQFAIGFSQFLHRRRRQIWVGELCSVEFHVGDVFSYRWHLRNLKLHTMRDIYR</sequence>
<dbReference type="WBParaSite" id="PgB29_g010_t06">
    <property type="protein sequence ID" value="PgB29_g010_t06"/>
    <property type="gene ID" value="PgB29_g010"/>
</dbReference>
<keyword evidence="1" id="KW-1185">Reference proteome</keyword>